<comment type="caution">
    <text evidence="1">The sequence shown here is derived from an EMBL/GenBank/DDBJ whole genome shotgun (WGS) entry which is preliminary data.</text>
</comment>
<evidence type="ECO:0000313" key="2">
    <source>
        <dbReference type="Proteomes" id="UP000092993"/>
    </source>
</evidence>
<dbReference type="STRING" id="5627.A0A1C7MSH7"/>
<gene>
    <name evidence="1" type="ORF">A0H81_02056</name>
</gene>
<dbReference type="EMBL" id="LUGG01000002">
    <property type="protein sequence ID" value="OBZ77894.1"/>
    <property type="molecule type" value="Genomic_DNA"/>
</dbReference>
<reference evidence="1 2" key="1">
    <citation type="submission" date="2016-03" db="EMBL/GenBank/DDBJ databases">
        <title>Whole genome sequencing of Grifola frondosa 9006-11.</title>
        <authorList>
            <person name="Min B."/>
            <person name="Park H."/>
            <person name="Kim J.-G."/>
            <person name="Cho H."/>
            <person name="Oh Y.-L."/>
            <person name="Kong W.-S."/>
            <person name="Choi I.-G."/>
        </authorList>
    </citation>
    <scope>NUCLEOTIDE SEQUENCE [LARGE SCALE GENOMIC DNA]</scope>
    <source>
        <strain evidence="1 2">9006-11</strain>
    </source>
</reference>
<name>A0A1C7MSH7_GRIFR</name>
<keyword evidence="2" id="KW-1185">Reference proteome</keyword>
<sequence>MHEVAYEAVSRHIGNLTPSASISMREAAGQSIKSAVSHSWIRDTRDDKLVGTRDRIRSCTTNLRASVVVTRRSKTEAQTQLSRSLVPGVTVSFAARSGLLWSLARPAPFF</sequence>
<protein>
    <submittedName>
        <fullName evidence="1">Uncharacterized protein</fullName>
    </submittedName>
</protein>
<dbReference type="AlphaFoldDB" id="A0A1C7MSH7"/>
<dbReference type="OrthoDB" id="1724197at2759"/>
<evidence type="ECO:0000313" key="1">
    <source>
        <dbReference type="EMBL" id="OBZ77894.1"/>
    </source>
</evidence>
<proteinExistence type="predicted"/>
<dbReference type="Proteomes" id="UP000092993">
    <property type="component" value="Unassembled WGS sequence"/>
</dbReference>
<organism evidence="1 2">
    <name type="scientific">Grifola frondosa</name>
    <name type="common">Maitake</name>
    <name type="synonym">Polyporus frondosus</name>
    <dbReference type="NCBI Taxonomy" id="5627"/>
    <lineage>
        <taxon>Eukaryota</taxon>
        <taxon>Fungi</taxon>
        <taxon>Dikarya</taxon>
        <taxon>Basidiomycota</taxon>
        <taxon>Agaricomycotina</taxon>
        <taxon>Agaricomycetes</taxon>
        <taxon>Polyporales</taxon>
        <taxon>Grifolaceae</taxon>
        <taxon>Grifola</taxon>
    </lineage>
</organism>
<accession>A0A1C7MSH7</accession>